<feature type="compositionally biased region" description="Polar residues" evidence="1">
    <location>
        <begin position="400"/>
        <end position="416"/>
    </location>
</feature>
<organism evidence="3">
    <name type="scientific">Chromera velia CCMP2878</name>
    <dbReference type="NCBI Taxonomy" id="1169474"/>
    <lineage>
        <taxon>Eukaryota</taxon>
        <taxon>Sar</taxon>
        <taxon>Alveolata</taxon>
        <taxon>Colpodellida</taxon>
        <taxon>Chromeraceae</taxon>
        <taxon>Chromera</taxon>
    </lineage>
</organism>
<protein>
    <submittedName>
        <fullName evidence="3">Uncharacterized protein</fullName>
    </submittedName>
</protein>
<proteinExistence type="predicted"/>
<feature type="compositionally biased region" description="Basic and acidic residues" evidence="1">
    <location>
        <begin position="124"/>
        <end position="142"/>
    </location>
</feature>
<evidence type="ECO:0000256" key="2">
    <source>
        <dbReference type="SAM" id="SignalP"/>
    </source>
</evidence>
<dbReference type="EMBL" id="CDMZ01005011">
    <property type="protein sequence ID" value="CEM51652.1"/>
    <property type="molecule type" value="Genomic_DNA"/>
</dbReference>
<keyword evidence="2" id="KW-0732">Signal</keyword>
<dbReference type="AlphaFoldDB" id="A0A0G4I3U4"/>
<dbReference type="VEuPathDB" id="CryptoDB:Cvel_10764"/>
<feature type="region of interest" description="Disordered" evidence="1">
    <location>
        <begin position="383"/>
        <end position="416"/>
    </location>
</feature>
<feature type="compositionally biased region" description="Polar residues" evidence="1">
    <location>
        <begin position="182"/>
        <end position="191"/>
    </location>
</feature>
<feature type="region of interest" description="Disordered" evidence="1">
    <location>
        <begin position="78"/>
        <end position="196"/>
    </location>
</feature>
<sequence length="416" mass="46345">MLGALLAVVCFVQSCPSTIAFQHLFSLPLSRRLRQSTETDLEVSRSSFFFPLSLSSLSPLSVLPDRVASLLSALPDSAGGLSASSGTTPSFSMSLDDDDDDEDEDEDDDDDDDDDDEGSLKSLADAEKLKRDILQRSREIATARRPSTDFSPEAEAKPVRTQRSAASTEELLEPRSAARDATLTSIPSSTLGEEDLEDLDMSEWKAQEVLVEAQDMEVNRTDVVQDFPFEQRRRCTYKAKLTVDYQTIKEGMDTMHKQAMAQFKEDAGKRRDVDMKRLKDPKVQAQIFSDIVEQFAKNAVANMKNELPKCFGQAIPKLDIKVADKKGDIKCLDKKSKIQNKISSLVKKKKDTETIAFNFSVLGTEKYPDEEVMLKERRRITQQMRRKSSLSSLATLAQSNVSGARSPSSLSMKAKN</sequence>
<accession>A0A0G4I3U4</accession>
<feature type="compositionally biased region" description="Low complexity" evidence="1">
    <location>
        <begin position="389"/>
        <end position="399"/>
    </location>
</feature>
<evidence type="ECO:0000313" key="3">
    <source>
        <dbReference type="EMBL" id="CEM51652.1"/>
    </source>
</evidence>
<evidence type="ECO:0000256" key="1">
    <source>
        <dbReference type="SAM" id="MobiDB-lite"/>
    </source>
</evidence>
<feature type="signal peptide" evidence="2">
    <location>
        <begin position="1"/>
        <end position="20"/>
    </location>
</feature>
<feature type="compositionally biased region" description="Low complexity" evidence="1">
    <location>
        <begin position="78"/>
        <end position="90"/>
    </location>
</feature>
<gene>
    <name evidence="3" type="ORF">Cvel_10764</name>
</gene>
<name>A0A0G4I3U4_9ALVE</name>
<reference evidence="3" key="1">
    <citation type="submission" date="2014-11" db="EMBL/GenBank/DDBJ databases">
        <authorList>
            <person name="Otto D Thomas"/>
            <person name="Naeem Raeece"/>
        </authorList>
    </citation>
    <scope>NUCLEOTIDE SEQUENCE</scope>
</reference>
<feature type="compositionally biased region" description="Acidic residues" evidence="1">
    <location>
        <begin position="95"/>
        <end position="117"/>
    </location>
</feature>
<feature type="chain" id="PRO_5005192558" evidence="2">
    <location>
        <begin position="21"/>
        <end position="416"/>
    </location>
</feature>